<feature type="compositionally biased region" description="Basic and acidic residues" evidence="1">
    <location>
        <begin position="143"/>
        <end position="152"/>
    </location>
</feature>
<organism evidence="2 3">
    <name type="scientific">Knufia fluminis</name>
    <dbReference type="NCBI Taxonomy" id="191047"/>
    <lineage>
        <taxon>Eukaryota</taxon>
        <taxon>Fungi</taxon>
        <taxon>Dikarya</taxon>
        <taxon>Ascomycota</taxon>
        <taxon>Pezizomycotina</taxon>
        <taxon>Eurotiomycetes</taxon>
        <taxon>Chaetothyriomycetidae</taxon>
        <taxon>Chaetothyriales</taxon>
        <taxon>Trichomeriaceae</taxon>
        <taxon>Knufia</taxon>
    </lineage>
</organism>
<feature type="compositionally biased region" description="Basic and acidic residues" evidence="1">
    <location>
        <begin position="170"/>
        <end position="183"/>
    </location>
</feature>
<gene>
    <name evidence="2" type="ORF">OHC33_008328</name>
</gene>
<dbReference type="EMBL" id="JAKLMC020000025">
    <property type="protein sequence ID" value="KAK5950661.1"/>
    <property type="molecule type" value="Genomic_DNA"/>
</dbReference>
<evidence type="ECO:0000256" key="1">
    <source>
        <dbReference type="SAM" id="MobiDB-lite"/>
    </source>
</evidence>
<keyword evidence="3" id="KW-1185">Reference proteome</keyword>
<comment type="caution">
    <text evidence="2">The sequence shown here is derived from an EMBL/GenBank/DDBJ whole genome shotgun (WGS) entry which is preliminary data.</text>
</comment>
<dbReference type="AlphaFoldDB" id="A0AAN8I5P9"/>
<evidence type="ECO:0000313" key="3">
    <source>
        <dbReference type="Proteomes" id="UP001316803"/>
    </source>
</evidence>
<accession>A0AAN8I5P9</accession>
<sequence>MPLFHNVNTKTQSHSATYALALFLLPDSAARIEKIRLERVRLKKAALASASVSAPSTNVVEGAPATVIADNNAQTVTPTAKDDAAAAVPKAGNTEPEAPTVPDASKDVDVGGAMDIVDSRRDTPAATDEIVAAGDVAPNDSATKTEDDKGDAAGEGSHVAENDTAQGQPTKEELKEAEAAKPS</sequence>
<protein>
    <submittedName>
        <fullName evidence="2">Uncharacterized protein</fullName>
    </submittedName>
</protein>
<dbReference type="Proteomes" id="UP001316803">
    <property type="component" value="Unassembled WGS sequence"/>
</dbReference>
<name>A0AAN8I5P9_9EURO</name>
<evidence type="ECO:0000313" key="2">
    <source>
        <dbReference type="EMBL" id="KAK5950661.1"/>
    </source>
</evidence>
<proteinExistence type="predicted"/>
<feature type="region of interest" description="Disordered" evidence="1">
    <location>
        <begin position="79"/>
        <end position="183"/>
    </location>
</feature>
<reference evidence="2 3" key="1">
    <citation type="submission" date="2022-12" db="EMBL/GenBank/DDBJ databases">
        <title>Genomic features and morphological characterization of a novel Knufia sp. strain isolated from spacecraft assembly facility.</title>
        <authorList>
            <person name="Teixeira M."/>
            <person name="Chander A.M."/>
            <person name="Stajich J.E."/>
            <person name="Venkateswaran K."/>
        </authorList>
    </citation>
    <scope>NUCLEOTIDE SEQUENCE [LARGE SCALE GENOMIC DNA]</scope>
    <source>
        <strain evidence="2 3">FJI-L2-BK-P2</strain>
    </source>
</reference>